<accession>A0AC61DFG8</accession>
<reference evidence="1" key="1">
    <citation type="submission" date="2017-10" db="EMBL/GenBank/DDBJ databases">
        <title>Genome sequence of cellulolytic Lachnospiraceae bacterium XHS1971 isolated from hotspring sediment.</title>
        <authorList>
            <person name="Vasudevan G."/>
            <person name="Joshi A.J."/>
            <person name="Hivarkar S."/>
            <person name="Lanjekar V.B."/>
            <person name="Dhakephalkar P.K."/>
            <person name="Dagar S."/>
        </authorList>
    </citation>
    <scope>NUCLEOTIDE SEQUENCE</scope>
    <source>
        <strain evidence="1">XHS1971</strain>
    </source>
</reference>
<name>A0AC61DFG8_9FIRM</name>
<dbReference type="Proteomes" id="UP000224460">
    <property type="component" value="Unassembled WGS sequence"/>
</dbReference>
<proteinExistence type="predicted"/>
<gene>
    <name evidence="1" type="ORF">CS063_00630</name>
</gene>
<evidence type="ECO:0000313" key="1">
    <source>
        <dbReference type="EMBL" id="PHV72015.1"/>
    </source>
</evidence>
<dbReference type="EMBL" id="PEDL01000001">
    <property type="protein sequence ID" value="PHV72015.1"/>
    <property type="molecule type" value="Genomic_DNA"/>
</dbReference>
<organism evidence="1 2">
    <name type="scientific">Sporanaerobium hydrogeniformans</name>
    <dbReference type="NCBI Taxonomy" id="3072179"/>
    <lineage>
        <taxon>Bacteria</taxon>
        <taxon>Bacillati</taxon>
        <taxon>Bacillota</taxon>
        <taxon>Clostridia</taxon>
        <taxon>Lachnospirales</taxon>
        <taxon>Lachnospiraceae</taxon>
        <taxon>Sporanaerobium</taxon>
    </lineage>
</organism>
<comment type="caution">
    <text evidence="1">The sequence shown here is derived from an EMBL/GenBank/DDBJ whole genome shotgun (WGS) entry which is preliminary data.</text>
</comment>
<sequence>MIGKMGDKMKKELVKWLILMSFVILSSTILKAEPLQLIYDGKVHNYTLPPITLYINGEMLQTQVMPAIQLEERVLVPAKEVFEKMGASVEWNESEKSVYICKREMLIVLKMNSQEAWVNGIRYTLDMPAKNVNDKMMIPLRFISEAMGYDVIWENGPRNAFILMPEELSFPEEPSFVEQEEVVLLPGAITALTGIYYDALIGAITVDKPSNLCAEDLVCMDDPIDRKWIVDFKADYSAVLKEGVYELNTGPLKKVSIKTDVTTCMIIETQTVQALTIYEMNEKLYFNLVTPREKYDKLILIDPGHGGSAPGTSGGGIVEKNQTLLYGMDFFRLLEEDPSIKVYTTRSQDIDVSLEERAQLANEIMPDLFISIHANAITGTAQRQESVKGTETYYYDNPNDLRGKAFAEMVQQNLVSTFNMVDRKAKADTGYVVLKRTNMPGVIIEVGFLTNSEDRNKMMQPDFSARLATVLYETVKAYYAEGYK</sequence>
<protein>
    <submittedName>
        <fullName evidence="1">Uncharacterized protein</fullName>
    </submittedName>
</protein>
<evidence type="ECO:0000313" key="2">
    <source>
        <dbReference type="Proteomes" id="UP000224460"/>
    </source>
</evidence>
<keyword evidence="2" id="KW-1185">Reference proteome</keyword>